<evidence type="ECO:0000256" key="1">
    <source>
        <dbReference type="ARBA" id="ARBA00022679"/>
    </source>
</evidence>
<comment type="caution">
    <text evidence="4">The sequence shown here is derived from an EMBL/GenBank/DDBJ whole genome shotgun (WGS) entry which is preliminary data.</text>
</comment>
<dbReference type="EMBL" id="BAABJR010000038">
    <property type="protein sequence ID" value="GAA5217950.1"/>
    <property type="molecule type" value="Genomic_DNA"/>
</dbReference>
<dbReference type="PANTHER" id="PTHR43861">
    <property type="entry name" value="TRANS-ACONITATE 2-METHYLTRANSFERASE-RELATED"/>
    <property type="match status" value="1"/>
</dbReference>
<dbReference type="InterPro" id="IPR029063">
    <property type="entry name" value="SAM-dependent_MTases_sf"/>
</dbReference>
<evidence type="ECO:0000313" key="5">
    <source>
        <dbReference type="Proteomes" id="UP001499878"/>
    </source>
</evidence>
<evidence type="ECO:0000313" key="4">
    <source>
        <dbReference type="EMBL" id="GAA5217950.1"/>
    </source>
</evidence>
<protein>
    <submittedName>
        <fullName evidence="4">Class I SAM-dependent methyltransferase</fullName>
    </submittedName>
</protein>
<name>A0ABP9TEL7_9ACTN</name>
<keyword evidence="1" id="KW-0808">Transferase</keyword>
<accession>A0ABP9TEL7</accession>
<evidence type="ECO:0000256" key="2">
    <source>
        <dbReference type="SAM" id="MobiDB-lite"/>
    </source>
</evidence>
<proteinExistence type="predicted"/>
<dbReference type="PANTHER" id="PTHR43861:SF3">
    <property type="entry name" value="PUTATIVE (AFU_ORTHOLOGUE AFUA_2G14390)-RELATED"/>
    <property type="match status" value="1"/>
</dbReference>
<dbReference type="InterPro" id="IPR013216">
    <property type="entry name" value="Methyltransf_11"/>
</dbReference>
<dbReference type="Proteomes" id="UP001499878">
    <property type="component" value="Unassembled WGS sequence"/>
</dbReference>
<dbReference type="Gene3D" id="3.40.50.150">
    <property type="entry name" value="Vaccinia Virus protein VP39"/>
    <property type="match status" value="1"/>
</dbReference>
<feature type="region of interest" description="Disordered" evidence="2">
    <location>
        <begin position="1"/>
        <end position="21"/>
    </location>
</feature>
<dbReference type="RefSeq" id="WP_345638856.1">
    <property type="nucleotide sequence ID" value="NZ_BAABJR010000038.1"/>
</dbReference>
<gene>
    <name evidence="4" type="ORF">GCM10023323_76840</name>
</gene>
<dbReference type="Pfam" id="PF08241">
    <property type="entry name" value="Methyltransf_11"/>
    <property type="match status" value="1"/>
</dbReference>
<sequence length="269" mass="29021">MTETTTQRNHSTGSLSRGRTSPIDQVQLFERKYDPLTRDIIGALPLDRSWRCLELGAGGGSMAGWLAGRADRGSVLAVDVDTSHLTTVHAEPPANLTIRQADIADADFAPGSFDLVLARAVFEHLAEPAAVLERAVRWLAPGGWLVVEDFYYLPPEDSISEVGRTLIEGYLRRMRAQGADLWWGRRLPASLASAGLTSVASRVTPAGPGQSAADDELIALRMRQEGHVLVDNGVVTAEQLADFVGSLGDPRVRDTTTLLVSAWGQRPTA</sequence>
<dbReference type="CDD" id="cd02440">
    <property type="entry name" value="AdoMet_MTases"/>
    <property type="match status" value="1"/>
</dbReference>
<reference evidence="5" key="1">
    <citation type="journal article" date="2019" name="Int. J. Syst. Evol. Microbiol.">
        <title>The Global Catalogue of Microorganisms (GCM) 10K type strain sequencing project: providing services to taxonomists for standard genome sequencing and annotation.</title>
        <authorList>
            <consortium name="The Broad Institute Genomics Platform"/>
            <consortium name="The Broad Institute Genome Sequencing Center for Infectious Disease"/>
            <person name="Wu L."/>
            <person name="Ma J."/>
        </authorList>
    </citation>
    <scope>NUCLEOTIDE SEQUENCE [LARGE SCALE GENOMIC DNA]</scope>
    <source>
        <strain evidence="5">JCM 18306</strain>
    </source>
</reference>
<dbReference type="GO" id="GO:0032259">
    <property type="term" value="P:methylation"/>
    <property type="evidence" value="ECO:0007669"/>
    <property type="project" value="UniProtKB-KW"/>
</dbReference>
<dbReference type="SUPFAM" id="SSF53335">
    <property type="entry name" value="S-adenosyl-L-methionine-dependent methyltransferases"/>
    <property type="match status" value="1"/>
</dbReference>
<keyword evidence="4" id="KW-0489">Methyltransferase</keyword>
<organism evidence="4 5">
    <name type="scientific">Streptomyces thinghirensis</name>
    <dbReference type="NCBI Taxonomy" id="551547"/>
    <lineage>
        <taxon>Bacteria</taxon>
        <taxon>Bacillati</taxon>
        <taxon>Actinomycetota</taxon>
        <taxon>Actinomycetes</taxon>
        <taxon>Kitasatosporales</taxon>
        <taxon>Streptomycetaceae</taxon>
        <taxon>Streptomyces</taxon>
    </lineage>
</organism>
<keyword evidence="5" id="KW-1185">Reference proteome</keyword>
<feature type="domain" description="Methyltransferase type 11" evidence="3">
    <location>
        <begin position="53"/>
        <end position="147"/>
    </location>
</feature>
<evidence type="ECO:0000259" key="3">
    <source>
        <dbReference type="Pfam" id="PF08241"/>
    </source>
</evidence>
<dbReference type="GO" id="GO:0008168">
    <property type="term" value="F:methyltransferase activity"/>
    <property type="evidence" value="ECO:0007669"/>
    <property type="project" value="UniProtKB-KW"/>
</dbReference>